<dbReference type="InterPro" id="IPR008713">
    <property type="entry name" value="Phage_lambda_NinG"/>
</dbReference>
<sequence length="202" mass="23750">MRKPRKRCKNPECREWFHPAFQNQTWCSADCGTVIALAKREKDRQNAIQKAERRRKDEAQQERRSLKVRKLAVQPRSYFIKQAQQAVNAYIRERDKYLPCVSCGTLSAAQWDAGHYRTTAAAPQLRFDPRQIWKQCSVCNQHKSGNLVPYRAELIRRIGLAEVESIESNHDRHRWTVDECKAIKAEYQQKLKELINQREQAA</sequence>
<protein>
    <submittedName>
        <fullName evidence="2">Recombination protein NinG</fullName>
    </submittedName>
</protein>
<dbReference type="Proteomes" id="UP000697927">
    <property type="component" value="Unassembled WGS sequence"/>
</dbReference>
<comment type="caution">
    <text evidence="2">The sequence shown here is derived from an EMBL/GenBank/DDBJ whole genome shotgun (WGS) entry which is preliminary data.</text>
</comment>
<proteinExistence type="predicted"/>
<evidence type="ECO:0000313" key="2">
    <source>
        <dbReference type="EMBL" id="NIY47292.1"/>
    </source>
</evidence>
<dbReference type="Pfam" id="PF05766">
    <property type="entry name" value="NinG"/>
    <property type="match status" value="1"/>
</dbReference>
<accession>A0ABX0VJS4</accession>
<organism evidence="2 3">
    <name type="scientific">Cedecea colo</name>
    <dbReference type="NCBI Taxonomy" id="2552946"/>
    <lineage>
        <taxon>Bacteria</taxon>
        <taxon>Pseudomonadati</taxon>
        <taxon>Pseudomonadota</taxon>
        <taxon>Gammaproteobacteria</taxon>
        <taxon>Enterobacterales</taxon>
        <taxon>Enterobacteriaceae</taxon>
        <taxon>Cedecea</taxon>
    </lineage>
</organism>
<name>A0ABX0VJS4_9ENTR</name>
<gene>
    <name evidence="2" type="ORF">E2L00_07030</name>
</gene>
<keyword evidence="3" id="KW-1185">Reference proteome</keyword>
<reference evidence="2 3" key="1">
    <citation type="journal article" date="2020" name="Microorganisms">
        <title>Polyphasic Characterisation of Cedecea colo sp. nov., a New Enteric Bacterium Isolated from the Koala Hindgut.</title>
        <authorList>
            <person name="Boath J.M."/>
            <person name="Dakhal S."/>
            <person name="Van T.T.H."/>
            <person name="Moore R.J."/>
            <person name="Dekiwadia C."/>
            <person name="Macreadie I.G."/>
        </authorList>
    </citation>
    <scope>NUCLEOTIDE SEQUENCE [LARGE SCALE GENOMIC DNA]</scope>
    <source>
        <strain evidence="2 3">ZA</strain>
    </source>
</reference>
<dbReference type="EMBL" id="SOYS01000002">
    <property type="protein sequence ID" value="NIY47292.1"/>
    <property type="molecule type" value="Genomic_DNA"/>
</dbReference>
<feature type="region of interest" description="Disordered" evidence="1">
    <location>
        <begin position="46"/>
        <end position="65"/>
    </location>
</feature>
<evidence type="ECO:0000256" key="1">
    <source>
        <dbReference type="SAM" id="MobiDB-lite"/>
    </source>
</evidence>
<evidence type="ECO:0000313" key="3">
    <source>
        <dbReference type="Proteomes" id="UP000697927"/>
    </source>
</evidence>
<dbReference type="RefSeq" id="WP_167608903.1">
    <property type="nucleotide sequence ID" value="NZ_SOYS01000002.1"/>
</dbReference>